<dbReference type="Pfam" id="PF04364">
    <property type="entry name" value="DNA_pol3_chi"/>
    <property type="match status" value="1"/>
</dbReference>
<gene>
    <name evidence="1" type="ordered locus">Zymop_0031</name>
</gene>
<dbReference type="RefSeq" id="WP_013933336.1">
    <property type="nucleotide sequence ID" value="NC_015709.1"/>
</dbReference>
<dbReference type="GO" id="GO:0003887">
    <property type="term" value="F:DNA-directed DNA polymerase activity"/>
    <property type="evidence" value="ECO:0007669"/>
    <property type="project" value="InterPro"/>
</dbReference>
<dbReference type="InterPro" id="IPR036768">
    <property type="entry name" value="PolIII_chi_sf"/>
</dbReference>
<dbReference type="STRING" id="579138.Zymop_0031"/>
<protein>
    <submittedName>
        <fullName evidence="1">DNA polymerase III chi subunit HolC</fullName>
    </submittedName>
</protein>
<dbReference type="eggNOG" id="COG2927">
    <property type="taxonomic scope" value="Bacteria"/>
</dbReference>
<dbReference type="NCBIfam" id="NF004347">
    <property type="entry name" value="PRK05728.1-4"/>
    <property type="match status" value="1"/>
</dbReference>
<sequence>MVTRIDFYHLLSTTIDDVLPRIAEKALTADKNLLIVVKDDQQAKALDRHLWCYTPESFLPHGCVGAGDEEAQPILISSLPDALNHAPYIALADGLWRQESLNFERVFYFFDESSIQIARKAWRFLADTEGERHYWKQDSRGKWQKFA</sequence>
<dbReference type="KEGG" id="zmp:Zymop_0031"/>
<evidence type="ECO:0000313" key="2">
    <source>
        <dbReference type="Proteomes" id="UP000000491"/>
    </source>
</evidence>
<dbReference type="InterPro" id="IPR007459">
    <property type="entry name" value="DNA_pol3_chi"/>
</dbReference>
<dbReference type="PANTHER" id="PTHR38767">
    <property type="entry name" value="DNA POLYMERASE III SUBUNIT CHI"/>
    <property type="match status" value="1"/>
</dbReference>
<accession>F8ET45</accession>
<dbReference type="Gene3D" id="3.40.50.10110">
    <property type="entry name" value="DNA polymerase III subunit chi"/>
    <property type="match status" value="1"/>
</dbReference>
<dbReference type="EMBL" id="CP002865">
    <property type="protein sequence ID" value="AEI36935.1"/>
    <property type="molecule type" value="Genomic_DNA"/>
</dbReference>
<proteinExistence type="predicted"/>
<dbReference type="SUPFAM" id="SSF102400">
    <property type="entry name" value="DNA polymerase III chi subunit"/>
    <property type="match status" value="1"/>
</dbReference>
<dbReference type="PANTHER" id="PTHR38767:SF1">
    <property type="entry name" value="DNA POLYMERASE III SUBUNIT CHI"/>
    <property type="match status" value="1"/>
</dbReference>
<name>F8ET45_ZYMMT</name>
<dbReference type="PATRIC" id="fig|579138.3.peg.33"/>
<dbReference type="GO" id="GO:0032298">
    <property type="term" value="P:positive regulation of DNA-templated DNA replication initiation"/>
    <property type="evidence" value="ECO:0007669"/>
    <property type="project" value="TreeGrafter"/>
</dbReference>
<dbReference type="HOGENOM" id="CLU_131584_4_0_5"/>
<organism evidence="1 2">
    <name type="scientific">Zymomonas mobilis subsp. pomaceae (strain ATCC 29192 / DSM 22645 / JCM 10191 / CCUG 17912 / NBRC 13757 / NCIMB 11200 / NRRL B-4491 / Barker I)</name>
    <dbReference type="NCBI Taxonomy" id="579138"/>
    <lineage>
        <taxon>Bacteria</taxon>
        <taxon>Pseudomonadati</taxon>
        <taxon>Pseudomonadota</taxon>
        <taxon>Alphaproteobacteria</taxon>
        <taxon>Sphingomonadales</taxon>
        <taxon>Zymomonadaceae</taxon>
        <taxon>Zymomonas</taxon>
    </lineage>
</organism>
<evidence type="ECO:0000313" key="1">
    <source>
        <dbReference type="EMBL" id="AEI36935.1"/>
    </source>
</evidence>
<dbReference type="GO" id="GO:0006260">
    <property type="term" value="P:DNA replication"/>
    <property type="evidence" value="ECO:0007669"/>
    <property type="project" value="InterPro"/>
</dbReference>
<dbReference type="Proteomes" id="UP000000491">
    <property type="component" value="Chromosome"/>
</dbReference>
<dbReference type="GO" id="GO:0003677">
    <property type="term" value="F:DNA binding"/>
    <property type="evidence" value="ECO:0007669"/>
    <property type="project" value="InterPro"/>
</dbReference>
<dbReference type="AlphaFoldDB" id="F8ET45"/>
<reference evidence="1 2" key="1">
    <citation type="journal article" date="2011" name="J. Bacteriol.">
        <title>Genome sequence of the ethanol-producing Zymomonas mobilis subsp. pomaceae lectotype strain ATCC 29192.</title>
        <authorList>
            <person name="Kouvelis V.N."/>
            <person name="Davenport K.W."/>
            <person name="Brettin T.S."/>
            <person name="Bruce D."/>
            <person name="Detter C."/>
            <person name="Han C.S."/>
            <person name="Nolan M."/>
            <person name="Tapia R."/>
            <person name="Damoulaki A."/>
            <person name="Kyrpides N.C."/>
            <person name="Typas M.A."/>
            <person name="Pappas K.M."/>
        </authorList>
    </citation>
    <scope>NUCLEOTIDE SEQUENCE [LARGE SCALE GENOMIC DNA]</scope>
    <source>
        <strain evidence="2">ATCC 29192 / DSM 22645 / JCM 10191 / CCUG 17912 / NBRC 13757 / NCIMB 11200 / NRRL B-4491 / Barker I</strain>
    </source>
</reference>